<evidence type="ECO:0000313" key="1">
    <source>
        <dbReference type="EMBL" id="OBZ69001.1"/>
    </source>
</evidence>
<evidence type="ECO:0000313" key="2">
    <source>
        <dbReference type="Proteomes" id="UP000092993"/>
    </source>
</evidence>
<protein>
    <submittedName>
        <fullName evidence="1">Uncharacterized protein</fullName>
    </submittedName>
</protein>
<dbReference type="AlphaFoldDB" id="A0A1C7LWA1"/>
<dbReference type="InterPro" id="IPR005197">
    <property type="entry name" value="Glyco_hydro_71"/>
</dbReference>
<keyword evidence="2" id="KW-1185">Reference proteome</keyword>
<name>A0A1C7LWA1_GRIFR</name>
<dbReference type="OrthoDB" id="3257981at2759"/>
<sequence>MTNYFATAFKTGSAPAITQDKIYLWARPHPKDADSPDPVGKPTDFILTQDTLWALVFATSDATVTLATSNTTSQTFNVTAGVNKLSLPLTPGGFIQGTLQRGGQTVVDVKPDNFTFNPTPPAFNYNTFAVVSQ</sequence>
<dbReference type="STRING" id="5627.A0A1C7LWA1"/>
<gene>
    <name evidence="1" type="ORF">A0H81_11350</name>
</gene>
<organism evidence="1 2">
    <name type="scientific">Grifola frondosa</name>
    <name type="common">Maitake</name>
    <name type="synonym">Polyporus frondosus</name>
    <dbReference type="NCBI Taxonomy" id="5627"/>
    <lineage>
        <taxon>Eukaryota</taxon>
        <taxon>Fungi</taxon>
        <taxon>Dikarya</taxon>
        <taxon>Basidiomycota</taxon>
        <taxon>Agaricomycotina</taxon>
        <taxon>Agaricomycetes</taxon>
        <taxon>Polyporales</taxon>
        <taxon>Grifolaceae</taxon>
        <taxon>Grifola</taxon>
    </lineage>
</organism>
<proteinExistence type="predicted"/>
<dbReference type="Pfam" id="PF03659">
    <property type="entry name" value="Glyco_hydro_71"/>
    <property type="match status" value="1"/>
</dbReference>
<reference evidence="1 2" key="1">
    <citation type="submission" date="2016-03" db="EMBL/GenBank/DDBJ databases">
        <title>Whole genome sequencing of Grifola frondosa 9006-11.</title>
        <authorList>
            <person name="Min B."/>
            <person name="Park H."/>
            <person name="Kim J.-G."/>
            <person name="Cho H."/>
            <person name="Oh Y.-L."/>
            <person name="Kong W.-S."/>
            <person name="Choi I.-G."/>
        </authorList>
    </citation>
    <scope>NUCLEOTIDE SEQUENCE [LARGE SCALE GENOMIC DNA]</scope>
    <source>
        <strain evidence="1 2">9006-11</strain>
    </source>
</reference>
<dbReference type="GO" id="GO:0051118">
    <property type="term" value="F:glucan endo-1,3-alpha-glucosidase activity"/>
    <property type="evidence" value="ECO:0007669"/>
    <property type="project" value="InterPro"/>
</dbReference>
<accession>A0A1C7LWA1</accession>
<comment type="caution">
    <text evidence="1">The sequence shown here is derived from an EMBL/GenBank/DDBJ whole genome shotgun (WGS) entry which is preliminary data.</text>
</comment>
<dbReference type="EMBL" id="LUGG01000019">
    <property type="protein sequence ID" value="OBZ69001.1"/>
    <property type="molecule type" value="Genomic_DNA"/>
</dbReference>
<dbReference type="Proteomes" id="UP000092993">
    <property type="component" value="Unassembled WGS sequence"/>
</dbReference>